<name>A0A6N3AAD8_EUBLI</name>
<sequence length="446" mass="49610">MQASFFDMNYENQIEDNAPLSVRMRPTTLDEFVGQTHIIGKGKLLYRLIEADKLSSVVFYGPPGTGKTTLAKIIAHRTQAAFYELNAVTSGKKEITEILDKAKDNLGIYNRKSILFIDEIHRFNKAQQDALLPSVEGGLVVLIGATTENPYFEINSPLLSRSTIFEFKTLTDDEIKGLLRRAVTDKKKGYGSMKVKVDEEALDHLTAVSNGDVRRALNALELGILTKEKDDQGYIHIDLETAQECIQKKAVQYDKKGDNHYDTISAFIKSIRGSDPDAALYWLAKMLEAGEDPKFIARRIVISASEDIGNAEPMALVVATAAARAVEMIGLPEARINLAQAVTFLASAPKSNASYAGLDAASSAVRHQSNSEVPGHLRDSHYPGSEKLGRGLNYVYPHSHPGNYYPQQYLPDDLAGTRFYEPTENGYERKIKDRLEHLKNWEVKTK</sequence>
<dbReference type="CDD" id="cd18139">
    <property type="entry name" value="HLD_clamp_RarA"/>
    <property type="match status" value="1"/>
</dbReference>
<organism evidence="6">
    <name type="scientific">Eubacterium limosum</name>
    <dbReference type="NCBI Taxonomy" id="1736"/>
    <lineage>
        <taxon>Bacteria</taxon>
        <taxon>Bacillati</taxon>
        <taxon>Bacillota</taxon>
        <taxon>Clostridia</taxon>
        <taxon>Eubacteriales</taxon>
        <taxon>Eubacteriaceae</taxon>
        <taxon>Eubacterium</taxon>
    </lineage>
</organism>
<gene>
    <name evidence="6" type="primary">rarA</name>
    <name evidence="6" type="ORF">ELLFYP34_02174</name>
</gene>
<dbReference type="FunFam" id="1.10.8.60:FF:000029">
    <property type="entry name" value="Replication-associated recombination protein A"/>
    <property type="match status" value="1"/>
</dbReference>
<dbReference type="GO" id="GO:0008047">
    <property type="term" value="F:enzyme activator activity"/>
    <property type="evidence" value="ECO:0007669"/>
    <property type="project" value="TreeGrafter"/>
</dbReference>
<dbReference type="FunFam" id="1.20.272.10:FF:000001">
    <property type="entry name" value="Putative AAA family ATPase"/>
    <property type="match status" value="1"/>
</dbReference>
<dbReference type="InterPro" id="IPR003593">
    <property type="entry name" value="AAA+_ATPase"/>
</dbReference>
<evidence type="ECO:0000259" key="5">
    <source>
        <dbReference type="SMART" id="SM00382"/>
    </source>
</evidence>
<dbReference type="PANTHER" id="PTHR13779">
    <property type="entry name" value="WERNER HELICASE-INTERACTING PROTEIN 1 FAMILY MEMBER"/>
    <property type="match status" value="1"/>
</dbReference>
<comment type="similarity">
    <text evidence="1">Belongs to the AAA ATPase family. RarA/MGS1/WRNIP1 subfamily.</text>
</comment>
<evidence type="ECO:0000256" key="4">
    <source>
        <dbReference type="ARBA" id="ARBA00022840"/>
    </source>
</evidence>
<dbReference type="InterPro" id="IPR008921">
    <property type="entry name" value="DNA_pol3_clamp-load_cplx_C"/>
</dbReference>
<dbReference type="SUPFAM" id="SSF52540">
    <property type="entry name" value="P-loop containing nucleoside triphosphate hydrolases"/>
    <property type="match status" value="1"/>
</dbReference>
<dbReference type="SUPFAM" id="SSF48019">
    <property type="entry name" value="post-AAA+ oligomerization domain-like"/>
    <property type="match status" value="1"/>
</dbReference>
<dbReference type="Pfam" id="PF00004">
    <property type="entry name" value="AAA"/>
    <property type="match status" value="1"/>
</dbReference>
<protein>
    <recommendedName>
        <fullName evidence="2">Replication-associated recombination protein A</fullName>
    </recommendedName>
</protein>
<dbReference type="GO" id="GO:0017116">
    <property type="term" value="F:single-stranded DNA helicase activity"/>
    <property type="evidence" value="ECO:0007669"/>
    <property type="project" value="TreeGrafter"/>
</dbReference>
<dbReference type="PANTHER" id="PTHR13779:SF7">
    <property type="entry name" value="ATPASE WRNIP1"/>
    <property type="match status" value="1"/>
</dbReference>
<evidence type="ECO:0000313" key="6">
    <source>
        <dbReference type="EMBL" id="VYT89189.1"/>
    </source>
</evidence>
<accession>A0A6N3AAD8</accession>
<dbReference type="InterPro" id="IPR003959">
    <property type="entry name" value="ATPase_AAA_core"/>
</dbReference>
<dbReference type="InterPro" id="IPR032423">
    <property type="entry name" value="AAA_assoc_2"/>
</dbReference>
<dbReference type="Gene3D" id="1.10.3710.10">
    <property type="entry name" value="DNA polymerase III clamp loader subunits, C-terminal domain"/>
    <property type="match status" value="1"/>
</dbReference>
<dbReference type="GO" id="GO:0005524">
    <property type="term" value="F:ATP binding"/>
    <property type="evidence" value="ECO:0007669"/>
    <property type="project" value="UniProtKB-KW"/>
</dbReference>
<dbReference type="GO" id="GO:0006261">
    <property type="term" value="P:DNA-templated DNA replication"/>
    <property type="evidence" value="ECO:0007669"/>
    <property type="project" value="TreeGrafter"/>
</dbReference>
<evidence type="ECO:0000256" key="2">
    <source>
        <dbReference type="ARBA" id="ARBA00020776"/>
    </source>
</evidence>
<dbReference type="GO" id="GO:0016887">
    <property type="term" value="F:ATP hydrolysis activity"/>
    <property type="evidence" value="ECO:0007669"/>
    <property type="project" value="InterPro"/>
</dbReference>
<reference evidence="6" key="1">
    <citation type="submission" date="2019-11" db="EMBL/GenBank/DDBJ databases">
        <authorList>
            <person name="Feng L."/>
        </authorList>
    </citation>
    <scope>NUCLEOTIDE SEQUENCE</scope>
    <source>
        <strain evidence="6">ElimosumLFYP34</strain>
    </source>
</reference>
<keyword evidence="4" id="KW-0067">ATP-binding</keyword>
<dbReference type="InterPro" id="IPR027417">
    <property type="entry name" value="P-loop_NTPase"/>
</dbReference>
<dbReference type="InterPro" id="IPR021886">
    <property type="entry name" value="MgsA_C"/>
</dbReference>
<dbReference type="EMBL" id="CACRTR010000004">
    <property type="protein sequence ID" value="VYT89189.1"/>
    <property type="molecule type" value="Genomic_DNA"/>
</dbReference>
<dbReference type="AlphaFoldDB" id="A0A6N3AAD8"/>
<dbReference type="CDD" id="cd00009">
    <property type="entry name" value="AAA"/>
    <property type="match status" value="1"/>
</dbReference>
<dbReference type="GO" id="GO:0003677">
    <property type="term" value="F:DNA binding"/>
    <property type="evidence" value="ECO:0007669"/>
    <property type="project" value="InterPro"/>
</dbReference>
<dbReference type="Pfam" id="PF12002">
    <property type="entry name" value="MgsA_C"/>
    <property type="match status" value="1"/>
</dbReference>
<dbReference type="SMART" id="SM00382">
    <property type="entry name" value="AAA"/>
    <property type="match status" value="1"/>
</dbReference>
<dbReference type="GO" id="GO:0000731">
    <property type="term" value="P:DNA synthesis involved in DNA repair"/>
    <property type="evidence" value="ECO:0007669"/>
    <property type="project" value="TreeGrafter"/>
</dbReference>
<dbReference type="Gene3D" id="1.20.272.10">
    <property type="match status" value="1"/>
</dbReference>
<dbReference type="Gene3D" id="1.10.8.60">
    <property type="match status" value="1"/>
</dbReference>
<evidence type="ECO:0000256" key="3">
    <source>
        <dbReference type="ARBA" id="ARBA00022741"/>
    </source>
</evidence>
<dbReference type="Pfam" id="PF16193">
    <property type="entry name" value="AAA_assoc_2"/>
    <property type="match status" value="1"/>
</dbReference>
<dbReference type="InterPro" id="IPR051314">
    <property type="entry name" value="AAA_ATPase_RarA/MGS1/WRNIP1"/>
</dbReference>
<dbReference type="FunFam" id="1.10.3710.10:FF:000003">
    <property type="entry name" value="ATPase, AAA family protein"/>
    <property type="match status" value="1"/>
</dbReference>
<feature type="domain" description="AAA+ ATPase" evidence="5">
    <location>
        <begin position="53"/>
        <end position="171"/>
    </location>
</feature>
<dbReference type="Gene3D" id="3.40.50.300">
    <property type="entry name" value="P-loop containing nucleotide triphosphate hydrolases"/>
    <property type="match status" value="1"/>
</dbReference>
<evidence type="ECO:0000256" key="1">
    <source>
        <dbReference type="ARBA" id="ARBA00008959"/>
    </source>
</evidence>
<keyword evidence="3" id="KW-0547">Nucleotide-binding</keyword>
<proteinExistence type="inferred from homology"/>
<dbReference type="FunFam" id="3.40.50.300:FF:000345">
    <property type="entry name" value="AAA family ATPase"/>
    <property type="match status" value="1"/>
</dbReference>